<accession>A0A3B0UI74</accession>
<dbReference type="SUPFAM" id="SSF81901">
    <property type="entry name" value="HCP-like"/>
    <property type="match status" value="1"/>
</dbReference>
<dbReference type="InterPro" id="IPR011990">
    <property type="entry name" value="TPR-like_helical_dom_sf"/>
</dbReference>
<evidence type="ECO:0000256" key="1">
    <source>
        <dbReference type="SAM" id="Coils"/>
    </source>
</evidence>
<feature type="compositionally biased region" description="Polar residues" evidence="2">
    <location>
        <begin position="1"/>
        <end position="10"/>
    </location>
</feature>
<name>A0A3B0UI74_9ZZZZ</name>
<dbReference type="PANTHER" id="PTHR11102:SF160">
    <property type="entry name" value="ERAD-ASSOCIATED E3 UBIQUITIN-PROTEIN LIGASE COMPONENT HRD3"/>
    <property type="match status" value="1"/>
</dbReference>
<dbReference type="Pfam" id="PF08238">
    <property type="entry name" value="Sel1"/>
    <property type="match status" value="4"/>
</dbReference>
<feature type="compositionally biased region" description="Polar residues" evidence="2">
    <location>
        <begin position="906"/>
        <end position="927"/>
    </location>
</feature>
<dbReference type="InterPro" id="IPR050767">
    <property type="entry name" value="Sel1_AlgK"/>
</dbReference>
<evidence type="ECO:0000259" key="3">
    <source>
        <dbReference type="Pfam" id="PF01471"/>
    </source>
</evidence>
<reference evidence="4" key="1">
    <citation type="submission" date="2018-06" db="EMBL/GenBank/DDBJ databases">
        <authorList>
            <person name="Zhirakovskaya E."/>
        </authorList>
    </citation>
    <scope>NUCLEOTIDE SEQUENCE</scope>
</reference>
<keyword evidence="1" id="KW-0175">Coiled coil</keyword>
<feature type="region of interest" description="Disordered" evidence="2">
    <location>
        <begin position="1"/>
        <end position="21"/>
    </location>
</feature>
<feature type="region of interest" description="Disordered" evidence="2">
    <location>
        <begin position="128"/>
        <end position="168"/>
    </location>
</feature>
<feature type="compositionally biased region" description="Acidic residues" evidence="2">
    <location>
        <begin position="832"/>
        <end position="841"/>
    </location>
</feature>
<dbReference type="Pfam" id="PF01471">
    <property type="entry name" value="PG_binding_1"/>
    <property type="match status" value="1"/>
</dbReference>
<dbReference type="PANTHER" id="PTHR11102">
    <property type="entry name" value="SEL-1-LIKE PROTEIN"/>
    <property type="match status" value="1"/>
</dbReference>
<dbReference type="InterPro" id="IPR002477">
    <property type="entry name" value="Peptidoglycan-bd-like"/>
</dbReference>
<dbReference type="Gene3D" id="1.25.40.10">
    <property type="entry name" value="Tetratricopeptide repeat domain"/>
    <property type="match status" value="2"/>
</dbReference>
<organism evidence="4">
    <name type="scientific">hydrothermal vent metagenome</name>
    <dbReference type="NCBI Taxonomy" id="652676"/>
    <lineage>
        <taxon>unclassified sequences</taxon>
        <taxon>metagenomes</taxon>
        <taxon>ecological metagenomes</taxon>
    </lineage>
</organism>
<feature type="region of interest" description="Disordered" evidence="2">
    <location>
        <begin position="583"/>
        <end position="855"/>
    </location>
</feature>
<evidence type="ECO:0000313" key="4">
    <source>
        <dbReference type="EMBL" id="VAW19236.1"/>
    </source>
</evidence>
<dbReference type="SUPFAM" id="SSF47090">
    <property type="entry name" value="PGBD-like"/>
    <property type="match status" value="1"/>
</dbReference>
<dbReference type="Gene3D" id="1.10.101.10">
    <property type="entry name" value="PGBD-like superfamily/PGBD"/>
    <property type="match status" value="1"/>
</dbReference>
<feature type="compositionally biased region" description="Low complexity" evidence="2">
    <location>
        <begin position="139"/>
        <end position="152"/>
    </location>
</feature>
<protein>
    <submittedName>
        <fullName evidence="4">TPR repeat, SEL1 subfamily</fullName>
    </submittedName>
</protein>
<feature type="region of interest" description="Disordered" evidence="2">
    <location>
        <begin position="904"/>
        <end position="953"/>
    </location>
</feature>
<feature type="compositionally biased region" description="Polar residues" evidence="2">
    <location>
        <begin position="128"/>
        <end position="138"/>
    </location>
</feature>
<feature type="compositionally biased region" description="Polar residues" evidence="2">
    <location>
        <begin position="159"/>
        <end position="168"/>
    </location>
</feature>
<dbReference type="SMART" id="SM00671">
    <property type="entry name" value="SEL1"/>
    <property type="match status" value="4"/>
</dbReference>
<feature type="compositionally biased region" description="Basic and acidic residues" evidence="2">
    <location>
        <begin position="688"/>
        <end position="708"/>
    </location>
</feature>
<proteinExistence type="predicted"/>
<feature type="domain" description="Peptidoglycan binding-like" evidence="3">
    <location>
        <begin position="1223"/>
        <end position="1275"/>
    </location>
</feature>
<gene>
    <name evidence="4" type="ORF">MNBD_ALPHA12-1982</name>
</gene>
<sequence>MALAQNNNYFESEPGAPASQEWDALHNELQTLLEQVELHQQTRALSRPRIPSLGSYQTNSYEANPAQPALPTSDYTALNERRQHPDRRQQALSSVQQAIERFDKPKEASPMPTHSQNQLQTAIDQIRASQNQFASRQQVRPGNGPRPVNGPRTRAPAPANSSNQPGHNQIDQISLALSDIGARFTRLETNIGSQHNSTQALQDMASQLEQLSAVVELLANSIGERSHIKRLETQISKLADAVGNGSEIDFYSIDERLGILSGAFERLSQLHSEQLQTMERDDDARHMQDMHLQEIQSGVHSLAGRLDDIDIRAIENSVRAIYDRIDALEANMSAPLPAIERLSRELADFSKALRDEKGPAVSSSLVDRVDVLNQRISQIEDSGQPVEALKINIKELHQAVVGAMEPRFAALEDKIGALSGQFADNQDAGLPDISVEGLEKQIRLLADKMDQTSSELNGLQRLYSDQEKTDPAPDIGAMAELVAKRAAQAVEKAQEQQPAAASPDAMAQLETRLSSLFDKSKIDGAQQGFSRVQNSIEQVNQRLERLEASLKNADLNDSDADDQPSPEPSNETIQETAIGQDFIQEPTESAPLPSETISRPDSPAHPGLNDSSAQEYQPPAPRRSIPDANDAMPKPPSEEAPLNSPPYPDPSFGDFRVPIPRHLRTGEDIPQIDRPGNVEFDQTAPEPVESRKTGSERIKLPLFERESTDLPPAPSSSLAAISDNKDSNVGDSVEQSTPPQPGPDSASQTGHENISRSTFIQAARRAAQRNNPEPAEKDEQSLIARALARFKNKQAGNKPAKEANDGKLWQKKPLRPKPAPDALSKKEHLEEMASDEQDDQTPDAGKPMPDEFDIDDISIRDTSGEQSFLNRHRQLILLVAALVTIALLTINLIRQRSLDPVAPASAISSDQGATTTPQENQPAQSVEQPGAQVDSASPSGGPPAIDTGAITGSIEGFSGTPGSNIRIIDPTAIAQMPAQLKLASINSDQITASPLTLELPPTAIGPMALRKAAAAGDPRAQFEVGAIYAEGKATAQDLGAAARWYQRAASQGFAPAAYRLGNMYENGVGIDKNLEQAALWYKLGAEAGNRMAMHNLASLLASGSLGKQRFAEAAQWFEKAARLGLKDSQFNLGMLYARGLGVTQDMQTSFKWFSIAAGTGDQDAAKAAQDIASSLDPALVARLKGELTNWAPANMNIAANFAPIGTWSAKFNPGPAIKKPDVILQVQAALNRIGFDAGKPDGVIGPKTAKAIEAFEKALGMSQSGTVNPRLLAVLGSQPV</sequence>
<dbReference type="InterPro" id="IPR036365">
    <property type="entry name" value="PGBD-like_sf"/>
</dbReference>
<feature type="region of interest" description="Disordered" evidence="2">
    <location>
        <begin position="40"/>
        <end position="72"/>
    </location>
</feature>
<evidence type="ECO:0000256" key="2">
    <source>
        <dbReference type="SAM" id="MobiDB-lite"/>
    </source>
</evidence>
<dbReference type="EMBL" id="UOEO01000102">
    <property type="protein sequence ID" value="VAW19236.1"/>
    <property type="molecule type" value="Genomic_DNA"/>
</dbReference>
<dbReference type="InterPro" id="IPR036366">
    <property type="entry name" value="PGBDSf"/>
</dbReference>
<feature type="coiled-coil region" evidence="1">
    <location>
        <begin position="435"/>
        <end position="469"/>
    </location>
</feature>
<dbReference type="InterPro" id="IPR006597">
    <property type="entry name" value="Sel1-like"/>
</dbReference>
<feature type="region of interest" description="Disordered" evidence="2">
    <location>
        <begin position="552"/>
        <end position="571"/>
    </location>
</feature>
<dbReference type="AlphaFoldDB" id="A0A3B0UI74"/>
<feature type="compositionally biased region" description="Polar residues" evidence="2">
    <location>
        <begin position="745"/>
        <end position="760"/>
    </location>
</feature>